<gene>
    <name evidence="2" type="ORF">ACFO8Q_16515</name>
</gene>
<accession>A0ABV9Q522</accession>
<proteinExistence type="predicted"/>
<sequence length="170" mass="19465">MLNRKVFLHAVLAQVLICFWIFVKIFFLPYLIWKLLGTSPLAARIGDLSVIAMGTLAALTMGVIGYWHAARYPVGSSRVGLALLSMFFIHAPLFLFLIYKWMFGSAWDTYWSLYLSGWLSIVTHPMILVGFYGEWVDVIGTILLCGCYLAGVWMYFDESKDFRVTRIKSR</sequence>
<keyword evidence="1" id="KW-0812">Transmembrane</keyword>
<reference evidence="3" key="1">
    <citation type="journal article" date="2019" name="Int. J. Syst. Evol. Microbiol.">
        <title>The Global Catalogue of Microorganisms (GCM) 10K type strain sequencing project: providing services to taxonomists for standard genome sequencing and annotation.</title>
        <authorList>
            <consortium name="The Broad Institute Genomics Platform"/>
            <consortium name="The Broad Institute Genome Sequencing Center for Infectious Disease"/>
            <person name="Wu L."/>
            <person name="Ma J."/>
        </authorList>
    </citation>
    <scope>NUCLEOTIDE SEQUENCE [LARGE SCALE GENOMIC DNA]</scope>
    <source>
        <strain evidence="3">WYCCWR 12678</strain>
    </source>
</reference>
<feature type="transmembrane region" description="Helical" evidence="1">
    <location>
        <begin position="111"/>
        <end position="132"/>
    </location>
</feature>
<feature type="transmembrane region" description="Helical" evidence="1">
    <location>
        <begin position="45"/>
        <end position="67"/>
    </location>
</feature>
<organism evidence="2 3">
    <name type="scientific">Effusibacillus consociatus</name>
    <dbReference type="NCBI Taxonomy" id="1117041"/>
    <lineage>
        <taxon>Bacteria</taxon>
        <taxon>Bacillati</taxon>
        <taxon>Bacillota</taxon>
        <taxon>Bacilli</taxon>
        <taxon>Bacillales</taxon>
        <taxon>Alicyclobacillaceae</taxon>
        <taxon>Effusibacillus</taxon>
    </lineage>
</organism>
<keyword evidence="1" id="KW-1133">Transmembrane helix</keyword>
<keyword evidence="3" id="KW-1185">Reference proteome</keyword>
<keyword evidence="1" id="KW-0472">Membrane</keyword>
<feature type="transmembrane region" description="Helical" evidence="1">
    <location>
        <begin position="138"/>
        <end position="156"/>
    </location>
</feature>
<feature type="transmembrane region" description="Helical" evidence="1">
    <location>
        <begin position="6"/>
        <end position="33"/>
    </location>
</feature>
<evidence type="ECO:0000256" key="1">
    <source>
        <dbReference type="SAM" id="Phobius"/>
    </source>
</evidence>
<dbReference type="EMBL" id="JBHSHC010000112">
    <property type="protein sequence ID" value="MFC4768943.1"/>
    <property type="molecule type" value="Genomic_DNA"/>
</dbReference>
<name>A0ABV9Q522_9BACL</name>
<dbReference type="Proteomes" id="UP001596002">
    <property type="component" value="Unassembled WGS sequence"/>
</dbReference>
<feature type="transmembrane region" description="Helical" evidence="1">
    <location>
        <begin position="79"/>
        <end position="99"/>
    </location>
</feature>
<protein>
    <submittedName>
        <fullName evidence="2">Uncharacterized protein</fullName>
    </submittedName>
</protein>
<dbReference type="RefSeq" id="WP_380026898.1">
    <property type="nucleotide sequence ID" value="NZ_JBHSHC010000112.1"/>
</dbReference>
<evidence type="ECO:0000313" key="2">
    <source>
        <dbReference type="EMBL" id="MFC4768943.1"/>
    </source>
</evidence>
<comment type="caution">
    <text evidence="2">The sequence shown here is derived from an EMBL/GenBank/DDBJ whole genome shotgun (WGS) entry which is preliminary data.</text>
</comment>
<evidence type="ECO:0000313" key="3">
    <source>
        <dbReference type="Proteomes" id="UP001596002"/>
    </source>
</evidence>